<dbReference type="OrthoDB" id="3542463at2"/>
<evidence type="ECO:0000313" key="2">
    <source>
        <dbReference type="EMBL" id="SNY55518.1"/>
    </source>
</evidence>
<organism evidence="2 3">
    <name type="scientific">Paractinoplanes atraurantiacus</name>
    <dbReference type="NCBI Taxonomy" id="1036182"/>
    <lineage>
        <taxon>Bacteria</taxon>
        <taxon>Bacillati</taxon>
        <taxon>Actinomycetota</taxon>
        <taxon>Actinomycetes</taxon>
        <taxon>Micromonosporales</taxon>
        <taxon>Micromonosporaceae</taxon>
        <taxon>Paractinoplanes</taxon>
    </lineage>
</organism>
<proteinExistence type="predicted"/>
<keyword evidence="3" id="KW-1185">Reference proteome</keyword>
<dbReference type="AlphaFoldDB" id="A0A285J5N0"/>
<keyword evidence="1" id="KW-1133">Transmembrane helix</keyword>
<accession>A0A285J5N0</accession>
<dbReference type="Proteomes" id="UP000219612">
    <property type="component" value="Unassembled WGS sequence"/>
</dbReference>
<sequence length="70" mass="7994">MNARKQTDGRWAPWWVYVVIIVGSNYVKQYFLQDQPVIANVAVTLVLAGGLFLGITAVYRKMRGVNQPRR</sequence>
<reference evidence="2 3" key="1">
    <citation type="submission" date="2017-09" db="EMBL/GenBank/DDBJ databases">
        <authorList>
            <person name="Ehlers B."/>
            <person name="Leendertz F.H."/>
        </authorList>
    </citation>
    <scope>NUCLEOTIDE SEQUENCE [LARGE SCALE GENOMIC DNA]</scope>
    <source>
        <strain evidence="2 3">CGMCC 4.6857</strain>
    </source>
</reference>
<evidence type="ECO:0000256" key="1">
    <source>
        <dbReference type="SAM" id="Phobius"/>
    </source>
</evidence>
<dbReference type="EMBL" id="OBDY01000016">
    <property type="protein sequence ID" value="SNY55518.1"/>
    <property type="molecule type" value="Genomic_DNA"/>
</dbReference>
<name>A0A285J5N0_9ACTN</name>
<evidence type="ECO:0000313" key="3">
    <source>
        <dbReference type="Proteomes" id="UP000219612"/>
    </source>
</evidence>
<keyword evidence="1" id="KW-0812">Transmembrane</keyword>
<keyword evidence="1" id="KW-0472">Membrane</keyword>
<gene>
    <name evidence="2" type="ORF">SAMN05421748_116161</name>
</gene>
<feature type="transmembrane region" description="Helical" evidence="1">
    <location>
        <begin position="12"/>
        <end position="31"/>
    </location>
</feature>
<feature type="transmembrane region" description="Helical" evidence="1">
    <location>
        <begin position="37"/>
        <end position="59"/>
    </location>
</feature>
<protein>
    <submittedName>
        <fullName evidence="2">Uncharacterized protein</fullName>
    </submittedName>
</protein>